<comment type="function">
    <text evidence="10">Endolysin with lysozyme activity that degrades host peptidoglycans and participates with the holin and spanin proteins in the sequential events which lead to the programmed host cell lysis releasing the mature viral particles. Once the holin has permeabilized the host cell membrane, the endolysin can reach the periplasm and break down the peptidoglycan layer.</text>
</comment>
<feature type="active site" description="Proton donor/acceptor" evidence="10">
    <location>
        <position position="35"/>
    </location>
</feature>
<comment type="subcellular location">
    <subcellularLocation>
        <location evidence="10">Host cytoplasm</location>
    </subcellularLocation>
    <text evidence="10">The endolysin is cytoplasmic, but can reach the periplasmic space with the help of the holins which disrupt the host cell membrane.</text>
</comment>
<accession>A0A650ER45</accession>
<evidence type="ECO:0000313" key="12">
    <source>
        <dbReference type="EMBL" id="QGT52440.1"/>
    </source>
</evidence>
<dbReference type="PANTHER" id="PTHR38107">
    <property type="match status" value="1"/>
</dbReference>
<keyword evidence="7 10" id="KW-0578">Host cell lysis by virus</keyword>
<evidence type="ECO:0000256" key="1">
    <source>
        <dbReference type="ARBA" id="ARBA00000632"/>
    </source>
</evidence>
<reference evidence="12 13" key="1">
    <citation type="submission" date="2019-11" db="EMBL/GenBank/DDBJ databases">
        <title>Genome Sequences of 31 Lactococcus lactis Bacteriophages Isolated from Foods.</title>
        <authorList>
            <person name="Marcelli B."/>
            <person name="de Jong A."/>
            <person name="Kuipers O.P."/>
        </authorList>
    </citation>
    <scope>NUCLEOTIDE SEQUENCE [LARGE SCALE GENOMIC DNA]</scope>
</reference>
<evidence type="ECO:0000256" key="7">
    <source>
        <dbReference type="ARBA" id="ARBA00023142"/>
    </source>
</evidence>
<evidence type="ECO:0000256" key="9">
    <source>
        <dbReference type="ARBA" id="ARBA00023295"/>
    </source>
</evidence>
<keyword evidence="5 10" id="KW-0378">Hydrolase</keyword>
<evidence type="ECO:0000313" key="13">
    <source>
        <dbReference type="Proteomes" id="UP000425991"/>
    </source>
</evidence>
<dbReference type="PANTHER" id="PTHR38107:SF3">
    <property type="entry name" value="LYSOZYME RRRD-RELATED"/>
    <property type="match status" value="1"/>
</dbReference>
<gene>
    <name evidence="12" type="ORF">CHPC1020_000094</name>
</gene>
<dbReference type="EC" id="3.2.1.17" evidence="10"/>
<name>A0A650ER45_9CAUD</name>
<evidence type="ECO:0000256" key="3">
    <source>
        <dbReference type="ARBA" id="ARBA00022612"/>
    </source>
</evidence>
<comment type="caution">
    <text evidence="10">Lacks conserved residue(s) required for the propagation of feature annotation.</text>
</comment>
<dbReference type="GO" id="GO:0016998">
    <property type="term" value="P:cell wall macromolecule catabolic process"/>
    <property type="evidence" value="ECO:0007669"/>
    <property type="project" value="InterPro"/>
</dbReference>
<evidence type="ECO:0000256" key="5">
    <source>
        <dbReference type="ARBA" id="ARBA00022801"/>
    </source>
</evidence>
<comment type="catalytic activity">
    <reaction evidence="1 10 11">
        <text>Hydrolysis of (1-&gt;4)-beta-linkages between N-acetylmuramic acid and N-acetyl-D-glucosamine residues in a peptidoglycan and between N-acetyl-D-glucosamine residues in chitodextrins.</text>
        <dbReference type="EC" id="3.2.1.17"/>
    </reaction>
</comment>
<dbReference type="InterPro" id="IPR002196">
    <property type="entry name" value="Glyco_hydro_24"/>
</dbReference>
<keyword evidence="3 10" id="KW-1188">Viral release from host cell</keyword>
<dbReference type="InterPro" id="IPR051018">
    <property type="entry name" value="Bacteriophage_GH24"/>
</dbReference>
<protein>
    <recommendedName>
        <fullName evidence="10">Endolysin</fullName>
        <ecNumber evidence="10">3.2.1.17</ecNumber>
    </recommendedName>
    <alternativeName>
        <fullName evidence="10">Lysis protein</fullName>
    </alternativeName>
    <alternativeName>
        <fullName evidence="10">Lysozyme</fullName>
    </alternativeName>
    <alternativeName>
        <fullName evidence="10">Muramidase</fullName>
    </alternativeName>
</protein>
<organism evidence="12 13">
    <name type="scientific">Lactococcus phage CHPC1020</name>
    <dbReference type="NCBI Taxonomy" id="2675237"/>
    <lineage>
        <taxon>Viruses</taxon>
        <taxon>Duplodnaviria</taxon>
        <taxon>Heunggongvirae</taxon>
        <taxon>Uroviricota</taxon>
        <taxon>Caudoviricetes</taxon>
        <taxon>Ceduovirus</taxon>
        <taxon>Ceduovirus CHPC1020</taxon>
    </lineage>
</organism>
<dbReference type="GO" id="GO:0044659">
    <property type="term" value="P:viral release from host cell by cytolysis"/>
    <property type="evidence" value="ECO:0007669"/>
    <property type="project" value="UniProtKB-UniRule"/>
</dbReference>
<comment type="caution">
    <text evidence="10">Lacks the conserved Asp active site.</text>
</comment>
<dbReference type="GO" id="GO:0003796">
    <property type="term" value="F:lysozyme activity"/>
    <property type="evidence" value="ECO:0007669"/>
    <property type="project" value="UniProtKB-UniRule"/>
</dbReference>
<dbReference type="InterPro" id="IPR034690">
    <property type="entry name" value="Endolysin_T4_type"/>
</dbReference>
<keyword evidence="6 10" id="KW-0204">Cytolysis</keyword>
<dbReference type="GO" id="GO:0030430">
    <property type="term" value="C:host cell cytoplasm"/>
    <property type="evidence" value="ECO:0007669"/>
    <property type="project" value="UniProtKB-SubCell"/>
</dbReference>
<dbReference type="GO" id="GO:0042742">
    <property type="term" value="P:defense response to bacterium"/>
    <property type="evidence" value="ECO:0007669"/>
    <property type="project" value="UniProtKB-KW"/>
</dbReference>
<keyword evidence="13" id="KW-1185">Reference proteome</keyword>
<dbReference type="CDD" id="cd00737">
    <property type="entry name" value="lyz_endolysin_autolysin"/>
    <property type="match status" value="1"/>
</dbReference>
<sequence length="246" mass="27763">MKVWVSCSLIKTIIIIGGVNIKISQNGLSLIKEFEGCRLTAYKPVPWEQMYTIGWGHYGVTAGTTWTQEQADSQLEIDINDKYAPMVDAYVKGKANQNEFDALVSLAYNCGNIFVADGWAEFSHAYCASMIPKYRNAGGQVLQGLVRRRQAELDLFNKPVSSNSNQNNQTKGVIKMYLIKGLDGSGKVRHWYVSDGVSVRHIRTTRMLENYQNKWAKLNLPVDTMYCAEIEKEFGRKIDMNSGEVK</sequence>
<keyword evidence="9 10" id="KW-0326">Glycosidase</keyword>
<keyword evidence="4 10" id="KW-0081">Bacteriolytic enzyme</keyword>
<evidence type="ECO:0000256" key="4">
    <source>
        <dbReference type="ARBA" id="ARBA00022638"/>
    </source>
</evidence>
<dbReference type="InterPro" id="IPR023347">
    <property type="entry name" value="Lysozyme_dom_sf"/>
</dbReference>
<dbReference type="HAMAP" id="MF_04110">
    <property type="entry name" value="ENDOLYSIN_T4"/>
    <property type="match status" value="1"/>
</dbReference>
<evidence type="ECO:0000256" key="2">
    <source>
        <dbReference type="ARBA" id="ARBA00022529"/>
    </source>
</evidence>
<keyword evidence="8 10" id="KW-1035">Host cytoplasm</keyword>
<evidence type="ECO:0000256" key="11">
    <source>
        <dbReference type="RuleBase" id="RU003788"/>
    </source>
</evidence>
<evidence type="ECO:0000256" key="8">
    <source>
        <dbReference type="ARBA" id="ARBA00023200"/>
    </source>
</evidence>
<dbReference type="InterPro" id="IPR023346">
    <property type="entry name" value="Lysozyme-like_dom_sf"/>
</dbReference>
<dbReference type="Gene3D" id="1.10.530.40">
    <property type="match status" value="1"/>
</dbReference>
<keyword evidence="2 10" id="KW-0929">Antimicrobial</keyword>
<dbReference type="Pfam" id="PF00959">
    <property type="entry name" value="Phage_lysozyme"/>
    <property type="match status" value="1"/>
</dbReference>
<evidence type="ECO:0000256" key="6">
    <source>
        <dbReference type="ARBA" id="ARBA00022852"/>
    </source>
</evidence>
<comment type="similarity">
    <text evidence="10 11">Belongs to the glycosyl hydrolase 24 family.</text>
</comment>
<dbReference type="InterPro" id="IPR033907">
    <property type="entry name" value="Endolysin_autolysin"/>
</dbReference>
<dbReference type="Proteomes" id="UP000425991">
    <property type="component" value="Segment"/>
</dbReference>
<dbReference type="SUPFAM" id="SSF53955">
    <property type="entry name" value="Lysozyme-like"/>
    <property type="match status" value="1"/>
</dbReference>
<proteinExistence type="inferred from homology"/>
<evidence type="ECO:0000256" key="10">
    <source>
        <dbReference type="HAMAP-Rule" id="MF_04110"/>
    </source>
</evidence>
<dbReference type="EMBL" id="MN689505">
    <property type="protein sequence ID" value="QGT52440.1"/>
    <property type="molecule type" value="Genomic_DNA"/>
</dbReference>
<dbReference type="GO" id="GO:0009253">
    <property type="term" value="P:peptidoglycan catabolic process"/>
    <property type="evidence" value="ECO:0007669"/>
    <property type="project" value="UniProtKB-UniRule"/>
</dbReference>